<protein>
    <submittedName>
        <fullName evidence="2">Uncharacterized protein</fullName>
    </submittedName>
</protein>
<reference evidence="3" key="1">
    <citation type="journal article" date="2017" name="Nat. Microbiol.">
        <title>Global analysis of biosynthetic gene clusters reveals vast potential of secondary metabolite production in Penicillium species.</title>
        <authorList>
            <person name="Nielsen J.C."/>
            <person name="Grijseels S."/>
            <person name="Prigent S."/>
            <person name="Ji B."/>
            <person name="Dainat J."/>
            <person name="Nielsen K.F."/>
            <person name="Frisvad J.C."/>
            <person name="Workman M."/>
            <person name="Nielsen J."/>
        </authorList>
    </citation>
    <scope>NUCLEOTIDE SEQUENCE [LARGE SCALE GENOMIC DNA]</scope>
    <source>
        <strain evidence="3">IBT 31321</strain>
    </source>
</reference>
<feature type="region of interest" description="Disordered" evidence="1">
    <location>
        <begin position="239"/>
        <end position="258"/>
    </location>
</feature>
<dbReference type="AlphaFoldDB" id="A0A1V6V1L3"/>
<feature type="compositionally biased region" description="Basic and acidic residues" evidence="1">
    <location>
        <begin position="1"/>
        <end position="22"/>
    </location>
</feature>
<keyword evidence="3" id="KW-1185">Reference proteome</keyword>
<feature type="region of interest" description="Disordered" evidence="1">
    <location>
        <begin position="1"/>
        <end position="67"/>
    </location>
</feature>
<dbReference type="EMBL" id="MDDG01000002">
    <property type="protein sequence ID" value="OQE44343.1"/>
    <property type="molecule type" value="Genomic_DNA"/>
</dbReference>
<comment type="caution">
    <text evidence="2">The sequence shown here is derived from an EMBL/GenBank/DDBJ whole genome shotgun (WGS) entry which is preliminary data.</text>
</comment>
<feature type="compositionally biased region" description="Basic and acidic residues" evidence="1">
    <location>
        <begin position="212"/>
        <end position="222"/>
    </location>
</feature>
<sequence length="258" mass="29296">MPRERIVTRAPRTREEKIHEYNSPHGTWHSNQAGLSIGPYGPRTNRETSQGYPAIASEPPSRTVYRGSDEERALRYVEKGHTSNIATLEAGDFHRKPKEAAYFTLNEAYADECARRGNARGMVIQQSVPSRIMDKAYVFPEAPTDDWRGTVLQNRARDPRPRHPPAVSESRRRDVVIGPIAQVETGALLRRTQKYRSGPEYESSFSPVPERLSNDHSIDAHRRGPSYVQQVRFQGEALDELAELPRHARPAKPAKRRP</sequence>
<dbReference type="Proteomes" id="UP000191500">
    <property type="component" value="Unassembled WGS sequence"/>
</dbReference>
<gene>
    <name evidence="2" type="ORF">PENCOP_c002G06456</name>
</gene>
<evidence type="ECO:0000313" key="2">
    <source>
        <dbReference type="EMBL" id="OQE44343.1"/>
    </source>
</evidence>
<feature type="region of interest" description="Disordered" evidence="1">
    <location>
        <begin position="195"/>
        <end position="223"/>
    </location>
</feature>
<accession>A0A1V6V1L3</accession>
<feature type="compositionally biased region" description="Basic residues" evidence="1">
    <location>
        <begin position="247"/>
        <end position="258"/>
    </location>
</feature>
<organism evidence="2 3">
    <name type="scientific">Penicillium coprophilum</name>
    <dbReference type="NCBI Taxonomy" id="36646"/>
    <lineage>
        <taxon>Eukaryota</taxon>
        <taxon>Fungi</taxon>
        <taxon>Dikarya</taxon>
        <taxon>Ascomycota</taxon>
        <taxon>Pezizomycotina</taxon>
        <taxon>Eurotiomycetes</taxon>
        <taxon>Eurotiomycetidae</taxon>
        <taxon>Eurotiales</taxon>
        <taxon>Aspergillaceae</taxon>
        <taxon>Penicillium</taxon>
    </lineage>
</organism>
<evidence type="ECO:0000256" key="1">
    <source>
        <dbReference type="SAM" id="MobiDB-lite"/>
    </source>
</evidence>
<name>A0A1V6V1L3_9EURO</name>
<evidence type="ECO:0000313" key="3">
    <source>
        <dbReference type="Proteomes" id="UP000191500"/>
    </source>
</evidence>
<proteinExistence type="predicted"/>
<feature type="compositionally biased region" description="Polar residues" evidence="1">
    <location>
        <begin position="24"/>
        <end position="34"/>
    </location>
</feature>